<accession>A0A395LYQ3</accession>
<reference evidence="8 9" key="1">
    <citation type="journal article" date="2011" name="ISME J.">
        <title>Community ecology of hot spring cyanobacterial mats: predominant populations and their functional potential.</title>
        <authorList>
            <person name="Klatt C.G."/>
            <person name="Wood J.M."/>
            <person name="Rusch D.B."/>
            <person name="Bateson M.M."/>
            <person name="Hamamura N."/>
            <person name="Heidelberg J.F."/>
            <person name="Grossman A.R."/>
            <person name="Bhaya D."/>
            <person name="Cohan F.M."/>
            <person name="Kuhl M."/>
            <person name="Bryant D.A."/>
            <person name="Ward D.M."/>
        </authorList>
    </citation>
    <scope>NUCLEOTIDE SEQUENCE [LARGE SCALE GENOMIC DNA]</scope>
    <source>
        <strain evidence="8">OS</strain>
    </source>
</reference>
<dbReference type="GO" id="GO:0008781">
    <property type="term" value="F:N-acylneuraminate cytidylyltransferase activity"/>
    <property type="evidence" value="ECO:0007669"/>
    <property type="project" value="TreeGrafter"/>
</dbReference>
<dbReference type="FunFam" id="3.40.50.1000:FF:000029">
    <property type="entry name" value="3-deoxy-D-manno-octulosonate 8-phosphate phosphatase KdsC"/>
    <property type="match status" value="1"/>
</dbReference>
<evidence type="ECO:0000313" key="9">
    <source>
        <dbReference type="Proteomes" id="UP000266389"/>
    </source>
</evidence>
<sequence length="180" mass="20131">MPKKLSLAEQKKRAARIKLVLTDSDGVLTDTGVYYSEQGEAFKRFSIRDGMGVERLRNLVGIETAIITGEESGSVKKRAEKLKLPFLYLGIKDKRACLERILQETNLQLENLAYIGDDMNDWEILHAIGEKGLTAAPSDALPAIRAIVHYVCKVRGGYGAFRDFAERLLYLRGKKSAMQP</sequence>
<dbReference type="SFLD" id="SFLDG01138">
    <property type="entry name" value="C1.6.2:_Deoxy-d-mannose-octulo"/>
    <property type="match status" value="1"/>
</dbReference>
<evidence type="ECO:0000256" key="5">
    <source>
        <dbReference type="ARBA" id="ARBA00022801"/>
    </source>
</evidence>
<protein>
    <submittedName>
        <fullName evidence="8">HAD-IIIA family hydrolase</fullName>
    </submittedName>
</protein>
<proteinExistence type="inferred from homology"/>
<evidence type="ECO:0000256" key="4">
    <source>
        <dbReference type="ARBA" id="ARBA00022723"/>
    </source>
</evidence>
<evidence type="ECO:0000256" key="1">
    <source>
        <dbReference type="ARBA" id="ARBA00001946"/>
    </source>
</evidence>
<evidence type="ECO:0000256" key="6">
    <source>
        <dbReference type="ARBA" id="ARBA00022842"/>
    </source>
</evidence>
<dbReference type="SFLD" id="SFLDG01136">
    <property type="entry name" value="C1.6:_Phosphoserine_Phosphatas"/>
    <property type="match status" value="1"/>
</dbReference>
<comment type="similarity">
    <text evidence="2">Belongs to the KdsC family.</text>
</comment>
<name>A0A395LYQ3_9BACT</name>
<feature type="binding site" evidence="7">
    <location>
        <position position="25"/>
    </location>
    <ligand>
        <name>substrate</name>
    </ligand>
</feature>
<dbReference type="InterPro" id="IPR036412">
    <property type="entry name" value="HAD-like_sf"/>
</dbReference>
<evidence type="ECO:0000313" key="8">
    <source>
        <dbReference type="EMBL" id="RFM23659.1"/>
    </source>
</evidence>
<dbReference type="InterPro" id="IPR050793">
    <property type="entry name" value="CMP-NeuNAc_synthase"/>
</dbReference>
<keyword evidence="4 7" id="KW-0479">Metal-binding</keyword>
<dbReference type="EMBL" id="PHFL01000060">
    <property type="protein sequence ID" value="RFM23659.1"/>
    <property type="molecule type" value="Genomic_DNA"/>
</dbReference>
<evidence type="ECO:0000256" key="7">
    <source>
        <dbReference type="PIRSR" id="PIRSR006118-2"/>
    </source>
</evidence>
<keyword evidence="6 7" id="KW-0460">Magnesium</keyword>
<evidence type="ECO:0000256" key="3">
    <source>
        <dbReference type="ARBA" id="ARBA00011881"/>
    </source>
</evidence>
<dbReference type="SUPFAM" id="SSF56784">
    <property type="entry name" value="HAD-like"/>
    <property type="match status" value="1"/>
</dbReference>
<dbReference type="CDD" id="cd01630">
    <property type="entry name" value="HAD_KDO-like"/>
    <property type="match status" value="1"/>
</dbReference>
<evidence type="ECO:0000256" key="2">
    <source>
        <dbReference type="ARBA" id="ARBA00005893"/>
    </source>
</evidence>
<dbReference type="PANTHER" id="PTHR21485">
    <property type="entry name" value="HAD SUPERFAMILY MEMBERS CMAS AND KDSC"/>
    <property type="match status" value="1"/>
</dbReference>
<dbReference type="GO" id="GO:0016788">
    <property type="term" value="F:hydrolase activity, acting on ester bonds"/>
    <property type="evidence" value="ECO:0007669"/>
    <property type="project" value="InterPro"/>
</dbReference>
<comment type="caution">
    <text evidence="8">The sequence shown here is derived from an EMBL/GenBank/DDBJ whole genome shotgun (WGS) entry which is preliminary data.</text>
</comment>
<dbReference type="SFLD" id="SFLDS00003">
    <property type="entry name" value="Haloacid_Dehalogenase"/>
    <property type="match status" value="1"/>
</dbReference>
<dbReference type="PIRSF" id="PIRSF006118">
    <property type="entry name" value="KDO8-P_Ptase"/>
    <property type="match status" value="1"/>
</dbReference>
<dbReference type="Gene3D" id="3.40.50.1000">
    <property type="entry name" value="HAD superfamily/HAD-like"/>
    <property type="match status" value="1"/>
</dbReference>
<feature type="binding site" evidence="7">
    <location>
        <position position="23"/>
    </location>
    <ligand>
        <name>Mg(2+)</name>
        <dbReference type="ChEBI" id="CHEBI:18420"/>
    </ligand>
</feature>
<dbReference type="GO" id="GO:0046872">
    <property type="term" value="F:metal ion binding"/>
    <property type="evidence" value="ECO:0007669"/>
    <property type="project" value="UniProtKB-KW"/>
</dbReference>
<organism evidence="8 9">
    <name type="scientific">Candidatus Thermochlorobacter aerophilus</name>
    <dbReference type="NCBI Taxonomy" id="1868324"/>
    <lineage>
        <taxon>Bacteria</taxon>
        <taxon>Pseudomonadati</taxon>
        <taxon>Chlorobiota</taxon>
        <taxon>Chlorobiia</taxon>
        <taxon>Chlorobiales</taxon>
        <taxon>Candidatus Thermochlorobacteriaceae</taxon>
        <taxon>Candidatus Thermochlorobacter</taxon>
    </lineage>
</organism>
<comment type="cofactor">
    <cofactor evidence="1 7">
        <name>Mg(2+)</name>
        <dbReference type="ChEBI" id="CHEBI:18420"/>
    </cofactor>
</comment>
<feature type="binding site" evidence="7">
    <location>
        <position position="117"/>
    </location>
    <ligand>
        <name>Mg(2+)</name>
        <dbReference type="ChEBI" id="CHEBI:18420"/>
    </ligand>
</feature>
<dbReference type="InterPro" id="IPR023214">
    <property type="entry name" value="HAD_sf"/>
</dbReference>
<dbReference type="NCBIfam" id="TIGR01670">
    <property type="entry name" value="KdsC-phosphatas"/>
    <property type="match status" value="1"/>
</dbReference>
<keyword evidence="5 8" id="KW-0378">Hydrolase</keyword>
<dbReference type="Pfam" id="PF08282">
    <property type="entry name" value="Hydrolase_3"/>
    <property type="match status" value="1"/>
</dbReference>
<dbReference type="PANTHER" id="PTHR21485:SF3">
    <property type="entry name" value="N-ACYLNEURAMINATE CYTIDYLYLTRANSFERASE"/>
    <property type="match status" value="1"/>
</dbReference>
<dbReference type="Proteomes" id="UP000266389">
    <property type="component" value="Unassembled WGS sequence"/>
</dbReference>
<comment type="subunit">
    <text evidence="3">Homotetramer.</text>
</comment>
<dbReference type="AlphaFoldDB" id="A0A395LYQ3"/>
<gene>
    <name evidence="8" type="ORF">D0433_09830</name>
</gene>
<dbReference type="InterPro" id="IPR010023">
    <property type="entry name" value="KdsC_fam"/>
</dbReference>